<dbReference type="PROSITE" id="PS50928">
    <property type="entry name" value="ABC_TM1"/>
    <property type="match status" value="1"/>
</dbReference>
<comment type="similarity">
    <text evidence="7">Belongs to the binding-protein-dependent transport system permease family.</text>
</comment>
<dbReference type="HOGENOM" id="CLU_016047_0_2_0"/>
<feature type="domain" description="ABC transmembrane type-1" evidence="8">
    <location>
        <begin position="80"/>
        <end position="292"/>
    </location>
</feature>
<dbReference type="KEGG" id="rca:Rcas_0115"/>
<evidence type="ECO:0000256" key="4">
    <source>
        <dbReference type="ARBA" id="ARBA00022692"/>
    </source>
</evidence>
<feature type="transmembrane region" description="Helical" evidence="7">
    <location>
        <begin position="144"/>
        <end position="161"/>
    </location>
</feature>
<evidence type="ECO:0000259" key="8">
    <source>
        <dbReference type="PROSITE" id="PS50928"/>
    </source>
</evidence>
<evidence type="ECO:0000256" key="2">
    <source>
        <dbReference type="ARBA" id="ARBA00022448"/>
    </source>
</evidence>
<dbReference type="GO" id="GO:0005886">
    <property type="term" value="C:plasma membrane"/>
    <property type="evidence" value="ECO:0007669"/>
    <property type="project" value="UniProtKB-SubCell"/>
</dbReference>
<dbReference type="CDD" id="cd06261">
    <property type="entry name" value="TM_PBP2"/>
    <property type="match status" value="1"/>
</dbReference>
<dbReference type="SUPFAM" id="SSF161098">
    <property type="entry name" value="MetI-like"/>
    <property type="match status" value="1"/>
</dbReference>
<keyword evidence="4 7" id="KW-0812">Transmembrane</keyword>
<dbReference type="InterPro" id="IPR000515">
    <property type="entry name" value="MetI-like"/>
</dbReference>
<feature type="transmembrane region" description="Helical" evidence="7">
    <location>
        <begin position="75"/>
        <end position="105"/>
    </location>
</feature>
<evidence type="ECO:0000256" key="1">
    <source>
        <dbReference type="ARBA" id="ARBA00004651"/>
    </source>
</evidence>
<keyword evidence="6 7" id="KW-0472">Membrane</keyword>
<keyword evidence="10" id="KW-1185">Reference proteome</keyword>
<protein>
    <submittedName>
        <fullName evidence="9">Binding-protein-dependent transport systems inner membrane component</fullName>
    </submittedName>
</protein>
<comment type="subcellular location">
    <subcellularLocation>
        <location evidence="1 7">Cell membrane</location>
        <topology evidence="1 7">Multi-pass membrane protein</topology>
    </subcellularLocation>
</comment>
<sequence>MSVFSVPRLRANAREWRESVLFLLLVGPNLLLLAAFTFWPMIYNAYLSTISWNFLSPIRRFVGLRNYETVLSSEIFRVVLINTAVFTVVSVAATMALGLGLALLLNQPLRWREGTRAVLFTPTVLSGAAIAIVWIYIFDPRFGLLAQILGWFGILSPNWLADPNWAMTALLIVYIWKNTGYAVVIYLAGLQTIDRTLYEAARIDGAGPWGQFWHVTLPGLSPIIFFLLVTSILACFQAFDIIRVMTDGGPVNATNMLVYHLYERGFIQSQAGPAGVVAMVMFVLMLILTLLQLRFLERRVHYS</sequence>
<dbReference type="PANTHER" id="PTHR30193:SF37">
    <property type="entry name" value="INNER MEMBRANE ABC TRANSPORTER PERMEASE PROTEIN YCJO"/>
    <property type="match status" value="1"/>
</dbReference>
<feature type="transmembrane region" description="Helical" evidence="7">
    <location>
        <begin position="219"/>
        <end position="239"/>
    </location>
</feature>
<dbReference type="eggNOG" id="COG1175">
    <property type="taxonomic scope" value="Bacteria"/>
</dbReference>
<dbReference type="OrthoDB" id="9809173at2"/>
<feature type="transmembrane region" description="Helical" evidence="7">
    <location>
        <begin position="117"/>
        <end position="138"/>
    </location>
</feature>
<dbReference type="InterPro" id="IPR035906">
    <property type="entry name" value="MetI-like_sf"/>
</dbReference>
<feature type="transmembrane region" description="Helical" evidence="7">
    <location>
        <begin position="274"/>
        <end position="293"/>
    </location>
</feature>
<evidence type="ECO:0000313" key="9">
    <source>
        <dbReference type="EMBL" id="ABU56251.1"/>
    </source>
</evidence>
<gene>
    <name evidence="9" type="ordered locus">Rcas_0115</name>
</gene>
<evidence type="ECO:0000256" key="7">
    <source>
        <dbReference type="RuleBase" id="RU363032"/>
    </source>
</evidence>
<dbReference type="EMBL" id="CP000804">
    <property type="protein sequence ID" value="ABU56251.1"/>
    <property type="molecule type" value="Genomic_DNA"/>
</dbReference>
<feature type="transmembrane region" description="Helical" evidence="7">
    <location>
        <begin position="168"/>
        <end position="188"/>
    </location>
</feature>
<keyword evidence="2 7" id="KW-0813">Transport</keyword>
<dbReference type="STRING" id="383372.Rcas_0115"/>
<dbReference type="PANTHER" id="PTHR30193">
    <property type="entry name" value="ABC TRANSPORTER PERMEASE PROTEIN"/>
    <property type="match status" value="1"/>
</dbReference>
<dbReference type="Pfam" id="PF00528">
    <property type="entry name" value="BPD_transp_1"/>
    <property type="match status" value="1"/>
</dbReference>
<evidence type="ECO:0000256" key="3">
    <source>
        <dbReference type="ARBA" id="ARBA00022475"/>
    </source>
</evidence>
<keyword evidence="3" id="KW-1003">Cell membrane</keyword>
<evidence type="ECO:0000313" key="10">
    <source>
        <dbReference type="Proteomes" id="UP000000263"/>
    </source>
</evidence>
<feature type="transmembrane region" description="Helical" evidence="7">
    <location>
        <begin position="20"/>
        <end position="42"/>
    </location>
</feature>
<accession>A7NFM5</accession>
<dbReference type="RefSeq" id="WP_011997656.1">
    <property type="nucleotide sequence ID" value="NC_009767.1"/>
</dbReference>
<dbReference type="GO" id="GO:0055085">
    <property type="term" value="P:transmembrane transport"/>
    <property type="evidence" value="ECO:0007669"/>
    <property type="project" value="InterPro"/>
</dbReference>
<keyword evidence="5 7" id="KW-1133">Transmembrane helix</keyword>
<name>A7NFM5_ROSCS</name>
<evidence type="ECO:0000256" key="6">
    <source>
        <dbReference type="ARBA" id="ARBA00023136"/>
    </source>
</evidence>
<dbReference type="AlphaFoldDB" id="A7NFM5"/>
<reference evidence="9 10" key="1">
    <citation type="submission" date="2007-08" db="EMBL/GenBank/DDBJ databases">
        <title>Complete sequence of Roseiflexus castenholzii DSM 13941.</title>
        <authorList>
            <consortium name="US DOE Joint Genome Institute"/>
            <person name="Copeland A."/>
            <person name="Lucas S."/>
            <person name="Lapidus A."/>
            <person name="Barry K."/>
            <person name="Glavina del Rio T."/>
            <person name="Dalin E."/>
            <person name="Tice H."/>
            <person name="Pitluck S."/>
            <person name="Thompson L.S."/>
            <person name="Brettin T."/>
            <person name="Bruce D."/>
            <person name="Detter J.C."/>
            <person name="Han C."/>
            <person name="Tapia R."/>
            <person name="Schmutz J."/>
            <person name="Larimer F."/>
            <person name="Land M."/>
            <person name="Hauser L."/>
            <person name="Kyrpides N."/>
            <person name="Mikhailova N."/>
            <person name="Bryant D.A."/>
            <person name="Hanada S."/>
            <person name="Tsukatani Y."/>
            <person name="Richardson P."/>
        </authorList>
    </citation>
    <scope>NUCLEOTIDE SEQUENCE [LARGE SCALE GENOMIC DNA]</scope>
    <source>
        <strain evidence="10">DSM 13941 / HLO8</strain>
    </source>
</reference>
<dbReference type="Proteomes" id="UP000000263">
    <property type="component" value="Chromosome"/>
</dbReference>
<dbReference type="InterPro" id="IPR051393">
    <property type="entry name" value="ABC_transporter_permease"/>
</dbReference>
<evidence type="ECO:0000256" key="5">
    <source>
        <dbReference type="ARBA" id="ARBA00022989"/>
    </source>
</evidence>
<organism evidence="9 10">
    <name type="scientific">Roseiflexus castenholzii (strain DSM 13941 / HLO8)</name>
    <dbReference type="NCBI Taxonomy" id="383372"/>
    <lineage>
        <taxon>Bacteria</taxon>
        <taxon>Bacillati</taxon>
        <taxon>Chloroflexota</taxon>
        <taxon>Chloroflexia</taxon>
        <taxon>Chloroflexales</taxon>
        <taxon>Roseiflexineae</taxon>
        <taxon>Roseiflexaceae</taxon>
        <taxon>Roseiflexus</taxon>
    </lineage>
</organism>
<proteinExistence type="inferred from homology"/>
<dbReference type="Gene3D" id="1.10.3720.10">
    <property type="entry name" value="MetI-like"/>
    <property type="match status" value="1"/>
</dbReference>